<dbReference type="Proteomes" id="UP001164250">
    <property type="component" value="Chromosome 1"/>
</dbReference>
<organism evidence="1 2">
    <name type="scientific">Pistacia atlantica</name>
    <dbReference type="NCBI Taxonomy" id="434234"/>
    <lineage>
        <taxon>Eukaryota</taxon>
        <taxon>Viridiplantae</taxon>
        <taxon>Streptophyta</taxon>
        <taxon>Embryophyta</taxon>
        <taxon>Tracheophyta</taxon>
        <taxon>Spermatophyta</taxon>
        <taxon>Magnoliopsida</taxon>
        <taxon>eudicotyledons</taxon>
        <taxon>Gunneridae</taxon>
        <taxon>Pentapetalae</taxon>
        <taxon>rosids</taxon>
        <taxon>malvids</taxon>
        <taxon>Sapindales</taxon>
        <taxon>Anacardiaceae</taxon>
        <taxon>Pistacia</taxon>
    </lineage>
</organism>
<comment type="caution">
    <text evidence="1">The sequence shown here is derived from an EMBL/GenBank/DDBJ whole genome shotgun (WGS) entry which is preliminary data.</text>
</comment>
<evidence type="ECO:0000313" key="1">
    <source>
        <dbReference type="EMBL" id="KAJ0110669.1"/>
    </source>
</evidence>
<reference evidence="2" key="1">
    <citation type="journal article" date="2023" name="G3 (Bethesda)">
        <title>Genome assembly and association tests identify interacting loci associated with vigor, precocity, and sex in interspecific pistachio rootstocks.</title>
        <authorList>
            <person name="Palmer W."/>
            <person name="Jacygrad E."/>
            <person name="Sagayaradj S."/>
            <person name="Cavanaugh K."/>
            <person name="Han R."/>
            <person name="Bertier L."/>
            <person name="Beede B."/>
            <person name="Kafkas S."/>
            <person name="Golino D."/>
            <person name="Preece J."/>
            <person name="Michelmore R."/>
        </authorList>
    </citation>
    <scope>NUCLEOTIDE SEQUENCE [LARGE SCALE GENOMIC DNA]</scope>
</reference>
<evidence type="ECO:0000313" key="2">
    <source>
        <dbReference type="Proteomes" id="UP001164250"/>
    </source>
</evidence>
<protein>
    <submittedName>
        <fullName evidence="1">Uncharacterized protein</fullName>
    </submittedName>
</protein>
<proteinExistence type="predicted"/>
<accession>A0ACC1C564</accession>
<dbReference type="EMBL" id="CM047897">
    <property type="protein sequence ID" value="KAJ0110669.1"/>
    <property type="molecule type" value="Genomic_DNA"/>
</dbReference>
<gene>
    <name evidence="1" type="ORF">Patl1_00229</name>
</gene>
<name>A0ACC1C564_9ROSI</name>
<keyword evidence="2" id="KW-1185">Reference proteome</keyword>
<sequence length="66" mass="6950">MKCIGAIILKVGSLSCVNFNSGLRFWPKDLLDGAACDCYGIVLVIVVLDFLQLNGPSISSSCCGPN</sequence>